<dbReference type="PROSITE" id="PS51257">
    <property type="entry name" value="PROKAR_LIPOPROTEIN"/>
    <property type="match status" value="1"/>
</dbReference>
<dbReference type="Proteomes" id="UP000696931">
    <property type="component" value="Unassembled WGS sequence"/>
</dbReference>
<comment type="caution">
    <text evidence="2">The sequence shown here is derived from an EMBL/GenBank/DDBJ whole genome shotgun (WGS) entry which is preliminary data.</text>
</comment>
<dbReference type="EMBL" id="JACRIW010000077">
    <property type="protein sequence ID" value="MBI5169984.1"/>
    <property type="molecule type" value="Genomic_DNA"/>
</dbReference>
<accession>A0A933SCS3</accession>
<evidence type="ECO:0000313" key="3">
    <source>
        <dbReference type="Proteomes" id="UP000696931"/>
    </source>
</evidence>
<name>A0A933SCS3_UNCEI</name>
<proteinExistence type="predicted"/>
<protein>
    <submittedName>
        <fullName evidence="2">Uncharacterized protein</fullName>
    </submittedName>
</protein>
<evidence type="ECO:0000256" key="1">
    <source>
        <dbReference type="SAM" id="MobiDB-lite"/>
    </source>
</evidence>
<sequence>MTIRNLMRATLVVAGLALALFAGGCGKKAGTIRIIPNERPRVTLTAAPVNEADTAYYAYKISWSGYDPDGRVSYFLYAIDPVGGANPETTWIRTTKNEETIFFRASVPDTNSGPTYQANEPHTFVIKAFDDDEYQSEPQSRSFFAYTMAPIVNIVNPRPSHLGAKQVTPSVRISWEGKDDDGVFTQKPVKYKYRLLGPGDAEFPSGLAILDPRAARRHFAATNFAGWDSTSAETTFAQFTNLTPSSGGSGSYLFIVVGFDEAGAYSADWSLDNNMLEMTVGYAGTLGPRIGLFNEFFNYLYPSGGYAPNDELAWVKIEIPADIPVTVNWFAIPPEGATIEWYRWKLDGDVADETPRTNESTDWYHWSQKSVGTTQCRIGPFPASPNLPVGSSHLLYVEAMDNTGIKSIGTLQLSPKRPTFESDLLVVDDTRLELDFNFANGTRKNYTTDWPAAAELDTFLYAKGGTTWRRTVTGRSGITPPGMFSGYSFDTLGTRQGYEIATAGVPLSLLGKYKHVIWLVDRSASTKLGSTTDIVNGISTMRYMNTPGRASTLASYMYAGGRVWLAGGAAAYTSLIEFNATGSRVNDNIYGLGNTVFSSSVGELAGGRMMFDYAKWQSEMVVSVLVTNINKSSRAIGGWTNPGRDYVGTITAPDYSALPPSLRRRSLALGDTLPPTRTTGQGNTYFLTGSIPVEYLTQANAITEDRDPDPLNTVEFAALDTLYELQGGSLATNITGYKPVTMTYYHGTVSPEFVFTGFSLWDWTKADCIGLIDFVLQRIWGMQRRPGAPDRLANPALSTRPGAAPALAGQKSNTARLPVGRTRE</sequence>
<dbReference type="AlphaFoldDB" id="A0A933SCS3"/>
<feature type="region of interest" description="Disordered" evidence="1">
    <location>
        <begin position="790"/>
        <end position="824"/>
    </location>
</feature>
<reference evidence="2" key="1">
    <citation type="submission" date="2020-07" db="EMBL/GenBank/DDBJ databases">
        <title>Huge and variable diversity of episymbiotic CPR bacteria and DPANN archaea in groundwater ecosystems.</title>
        <authorList>
            <person name="He C.Y."/>
            <person name="Keren R."/>
            <person name="Whittaker M."/>
            <person name="Farag I.F."/>
            <person name="Doudna J."/>
            <person name="Cate J.H.D."/>
            <person name="Banfield J.F."/>
        </authorList>
    </citation>
    <scope>NUCLEOTIDE SEQUENCE</scope>
    <source>
        <strain evidence="2">NC_groundwater_1813_Pr3_B-0.1um_71_17</strain>
    </source>
</reference>
<evidence type="ECO:0000313" key="2">
    <source>
        <dbReference type="EMBL" id="MBI5169984.1"/>
    </source>
</evidence>
<organism evidence="2 3">
    <name type="scientific">Eiseniibacteriota bacterium</name>
    <dbReference type="NCBI Taxonomy" id="2212470"/>
    <lineage>
        <taxon>Bacteria</taxon>
        <taxon>Candidatus Eiseniibacteriota</taxon>
    </lineage>
</organism>
<gene>
    <name evidence="2" type="ORF">HZA61_10885</name>
</gene>